<dbReference type="EMBL" id="HBUE01135182">
    <property type="protein sequence ID" value="CAG6498348.1"/>
    <property type="molecule type" value="Transcribed_RNA"/>
</dbReference>
<accession>A0A8D8CSD7</accession>
<protein>
    <submittedName>
        <fullName evidence="2">(northern house mosquito) hypothetical protein</fullName>
    </submittedName>
</protein>
<keyword evidence="1" id="KW-0812">Transmembrane</keyword>
<dbReference type="AlphaFoldDB" id="A0A8D8CSD7"/>
<feature type="transmembrane region" description="Helical" evidence="1">
    <location>
        <begin position="98"/>
        <end position="119"/>
    </location>
</feature>
<name>A0A8D8CSD7_CULPI</name>
<organism evidence="2">
    <name type="scientific">Culex pipiens</name>
    <name type="common">House mosquito</name>
    <dbReference type="NCBI Taxonomy" id="7175"/>
    <lineage>
        <taxon>Eukaryota</taxon>
        <taxon>Metazoa</taxon>
        <taxon>Ecdysozoa</taxon>
        <taxon>Arthropoda</taxon>
        <taxon>Hexapoda</taxon>
        <taxon>Insecta</taxon>
        <taxon>Pterygota</taxon>
        <taxon>Neoptera</taxon>
        <taxon>Endopterygota</taxon>
        <taxon>Diptera</taxon>
        <taxon>Nematocera</taxon>
        <taxon>Culicoidea</taxon>
        <taxon>Culicidae</taxon>
        <taxon>Culicinae</taxon>
        <taxon>Culicini</taxon>
        <taxon>Culex</taxon>
        <taxon>Culex</taxon>
    </lineage>
</organism>
<proteinExistence type="predicted"/>
<reference evidence="2" key="1">
    <citation type="submission" date="2021-05" db="EMBL/GenBank/DDBJ databases">
        <authorList>
            <person name="Alioto T."/>
            <person name="Alioto T."/>
            <person name="Gomez Garrido J."/>
        </authorList>
    </citation>
    <scope>NUCLEOTIDE SEQUENCE</scope>
</reference>
<keyword evidence="1" id="KW-1133">Transmembrane helix</keyword>
<sequence>MLAGAFEGVVTTTHHRLFTTHPSIKPLSSSAPRELSSPSFFLKQPVACRRFAVVLWHNFHKHATLIICFPTTLDLLPSKGRSDSQGLRERVLHKVENYANLILFTGWNVGAFFFFWLSVGRAVNGLSDPFRLETVKLRPIW</sequence>
<evidence type="ECO:0000313" key="2">
    <source>
        <dbReference type="EMBL" id="CAG6498348.1"/>
    </source>
</evidence>
<evidence type="ECO:0000256" key="1">
    <source>
        <dbReference type="SAM" id="Phobius"/>
    </source>
</evidence>
<keyword evidence="1" id="KW-0472">Membrane</keyword>